<organism evidence="5 6">
    <name type="scientific">Pacificimonas pallii</name>
    <dbReference type="NCBI Taxonomy" id="2827236"/>
    <lineage>
        <taxon>Bacteria</taxon>
        <taxon>Pseudomonadati</taxon>
        <taxon>Pseudomonadota</taxon>
        <taxon>Alphaproteobacteria</taxon>
        <taxon>Sphingomonadales</taxon>
        <taxon>Sphingosinicellaceae</taxon>
        <taxon>Pacificimonas</taxon>
    </lineage>
</organism>
<feature type="region of interest" description="Disordered" evidence="2">
    <location>
        <begin position="269"/>
        <end position="292"/>
    </location>
</feature>
<dbReference type="RefSeq" id="WP_218444080.1">
    <property type="nucleotide sequence ID" value="NZ_JAGSPA010000001.1"/>
</dbReference>
<evidence type="ECO:0000259" key="4">
    <source>
        <dbReference type="Pfam" id="PF05726"/>
    </source>
</evidence>
<dbReference type="InterPro" id="IPR008778">
    <property type="entry name" value="Pirin_C_dom"/>
</dbReference>
<dbReference type="Proteomes" id="UP000722336">
    <property type="component" value="Unassembled WGS sequence"/>
</dbReference>
<dbReference type="PANTHER" id="PTHR13903:SF8">
    <property type="entry name" value="PIRIN"/>
    <property type="match status" value="1"/>
</dbReference>
<dbReference type="CDD" id="cd02909">
    <property type="entry name" value="cupin_pirin_N"/>
    <property type="match status" value="1"/>
</dbReference>
<feature type="domain" description="Pirin N-terminal" evidence="3">
    <location>
        <begin position="14"/>
        <end position="119"/>
    </location>
</feature>
<dbReference type="Pfam" id="PF05726">
    <property type="entry name" value="Pirin_C"/>
    <property type="match status" value="1"/>
</dbReference>
<name>A0ABS6SCT5_9SPHN</name>
<comment type="caution">
    <text evidence="5">The sequence shown here is derived from an EMBL/GenBank/DDBJ whole genome shotgun (WGS) entry which is preliminary data.</text>
</comment>
<evidence type="ECO:0000313" key="6">
    <source>
        <dbReference type="Proteomes" id="UP000722336"/>
    </source>
</evidence>
<gene>
    <name evidence="5" type="ORF">KCG44_02855</name>
</gene>
<evidence type="ECO:0000256" key="1">
    <source>
        <dbReference type="RuleBase" id="RU003457"/>
    </source>
</evidence>
<evidence type="ECO:0000256" key="2">
    <source>
        <dbReference type="SAM" id="MobiDB-lite"/>
    </source>
</evidence>
<keyword evidence="6" id="KW-1185">Reference proteome</keyword>
<feature type="domain" description="Pirin C-terminal" evidence="4">
    <location>
        <begin position="172"/>
        <end position="269"/>
    </location>
</feature>
<evidence type="ECO:0000259" key="3">
    <source>
        <dbReference type="Pfam" id="PF02678"/>
    </source>
</evidence>
<protein>
    <submittedName>
        <fullName evidence="5">Pirin family protein</fullName>
    </submittedName>
</protein>
<dbReference type="InterPro" id="IPR003829">
    <property type="entry name" value="Pirin_N_dom"/>
</dbReference>
<dbReference type="Pfam" id="PF02678">
    <property type="entry name" value="Pirin"/>
    <property type="match status" value="1"/>
</dbReference>
<dbReference type="PIRSF" id="PIRSF006232">
    <property type="entry name" value="Pirin"/>
    <property type="match status" value="1"/>
</dbReference>
<sequence>MKITGRKKDLGDNFHVRRVLPSARQRMVGPFIFFDHMGPATFAPGQRFDVRPHPHIGLATVTYLFDGEIMHRDSLGTEQAIRPGAVNWMVAGKGIVHSERTSAETEASGQRMEGIQAWVALPADHEEDEPSFDHIAADELPEITWPGAAGRLIAGDAYGERAPVRYPAPIFYVHVEAEAGAVFPLPDGHVERALYVVRGQVELLGETVDEGTMVTVGTDTPIEVRAARDAIVMLLGGAPVGKRHIWWNLVSSREDRIAAAAADWKEGRFPVVPGDDDEAIPLPEGAPQGHGR</sequence>
<comment type="similarity">
    <text evidence="1">Belongs to the pirin family.</text>
</comment>
<dbReference type="CDD" id="cd02247">
    <property type="entry name" value="cupin_pirin_C"/>
    <property type="match status" value="1"/>
</dbReference>
<reference evidence="5 6" key="1">
    <citation type="submission" date="2021-04" db="EMBL/GenBank/DDBJ databases">
        <authorList>
            <person name="Pira H."/>
            <person name="Risdian C."/>
            <person name="Wink J."/>
        </authorList>
    </citation>
    <scope>NUCLEOTIDE SEQUENCE [LARGE SCALE GENOMIC DNA]</scope>
    <source>
        <strain evidence="5 6">WHA3</strain>
    </source>
</reference>
<accession>A0ABS6SCT5</accession>
<evidence type="ECO:0000313" key="5">
    <source>
        <dbReference type="EMBL" id="MBV7255721.1"/>
    </source>
</evidence>
<dbReference type="InterPro" id="IPR012093">
    <property type="entry name" value="Pirin"/>
</dbReference>
<proteinExistence type="inferred from homology"/>
<dbReference type="PANTHER" id="PTHR13903">
    <property type="entry name" value="PIRIN-RELATED"/>
    <property type="match status" value="1"/>
</dbReference>
<dbReference type="EMBL" id="JAGSPA010000001">
    <property type="protein sequence ID" value="MBV7255721.1"/>
    <property type="molecule type" value="Genomic_DNA"/>
</dbReference>